<name>A0A4R6U5H8_9GAMM</name>
<protein>
    <recommendedName>
        <fullName evidence="3">DUF4440 domain-containing protein</fullName>
    </recommendedName>
</protein>
<proteinExistence type="predicted"/>
<organism evidence="1 2">
    <name type="scientific">Thiopseudomonas denitrificans</name>
    <dbReference type="NCBI Taxonomy" id="1501432"/>
    <lineage>
        <taxon>Bacteria</taxon>
        <taxon>Pseudomonadati</taxon>
        <taxon>Pseudomonadota</taxon>
        <taxon>Gammaproteobacteria</taxon>
        <taxon>Pseudomonadales</taxon>
        <taxon>Pseudomonadaceae</taxon>
        <taxon>Thiopseudomonas</taxon>
    </lineage>
</organism>
<reference evidence="1 2" key="1">
    <citation type="submission" date="2019-03" db="EMBL/GenBank/DDBJ databases">
        <title>Genomic Encyclopedia of Type Strains, Phase IV (KMG-IV): sequencing the most valuable type-strain genomes for metagenomic binning, comparative biology and taxonomic classification.</title>
        <authorList>
            <person name="Goeker M."/>
        </authorList>
    </citation>
    <scope>NUCLEOTIDE SEQUENCE [LARGE SCALE GENOMIC DNA]</scope>
    <source>
        <strain evidence="1 2">DSM 28679</strain>
    </source>
</reference>
<dbReference type="EMBL" id="SNYK01000001">
    <property type="protein sequence ID" value="TDQ40093.1"/>
    <property type="molecule type" value="Genomic_DNA"/>
</dbReference>
<evidence type="ECO:0008006" key="3">
    <source>
        <dbReference type="Google" id="ProtNLM"/>
    </source>
</evidence>
<accession>A0A4R6U5H8</accession>
<dbReference type="AlphaFoldDB" id="A0A4R6U5H8"/>
<evidence type="ECO:0000313" key="2">
    <source>
        <dbReference type="Proteomes" id="UP000294575"/>
    </source>
</evidence>
<evidence type="ECO:0000313" key="1">
    <source>
        <dbReference type="EMBL" id="TDQ40093.1"/>
    </source>
</evidence>
<sequence>MKHTMHVRNVFSLLAPLLLATWLPGCGKQDPGSALEAAASALEQGISQRQPKSVMQLLHQDFSTSHGLDRQSAHQQMLALFLRYKNIGVLVVNRQCGLDKGFYDRGHCSAQVGISGAQGLIPERAELYRVSTTWQLAGKDWKLLDMSWE</sequence>
<dbReference type="Proteomes" id="UP000294575">
    <property type="component" value="Unassembled WGS sequence"/>
</dbReference>
<keyword evidence="2" id="KW-1185">Reference proteome</keyword>
<comment type="caution">
    <text evidence="1">The sequence shown here is derived from an EMBL/GenBank/DDBJ whole genome shotgun (WGS) entry which is preliminary data.</text>
</comment>
<gene>
    <name evidence="1" type="ORF">DFQ45_101227</name>
</gene>